<evidence type="ECO:0000313" key="4">
    <source>
        <dbReference type="Proteomes" id="UP001217582"/>
    </source>
</evidence>
<feature type="region of interest" description="Disordered" evidence="1">
    <location>
        <begin position="548"/>
        <end position="567"/>
    </location>
</feature>
<feature type="region of interest" description="Disordered" evidence="1">
    <location>
        <begin position="24"/>
        <end position="73"/>
    </location>
</feature>
<feature type="compositionally biased region" description="Basic residues" evidence="1">
    <location>
        <begin position="29"/>
        <end position="45"/>
    </location>
</feature>
<dbReference type="AlphaFoldDB" id="A0AAJ6CJA8"/>
<dbReference type="InterPro" id="IPR027417">
    <property type="entry name" value="P-loop_NTPase"/>
</dbReference>
<evidence type="ECO:0000259" key="2">
    <source>
        <dbReference type="SMART" id="SM00382"/>
    </source>
</evidence>
<organism evidence="3 4">
    <name type="scientific">Malassezia arunalokei</name>
    <dbReference type="NCBI Taxonomy" id="1514897"/>
    <lineage>
        <taxon>Eukaryota</taxon>
        <taxon>Fungi</taxon>
        <taxon>Dikarya</taxon>
        <taxon>Basidiomycota</taxon>
        <taxon>Ustilaginomycotina</taxon>
        <taxon>Malasseziomycetes</taxon>
        <taxon>Malasseziales</taxon>
        <taxon>Malasseziaceae</taxon>
        <taxon>Malassezia</taxon>
    </lineage>
</organism>
<dbReference type="Gene3D" id="3.40.50.300">
    <property type="entry name" value="P-loop containing nucleotide triphosphate hydrolases"/>
    <property type="match status" value="1"/>
</dbReference>
<name>A0AAJ6CJA8_9BASI</name>
<protein>
    <recommendedName>
        <fullName evidence="2">AAA+ ATPase domain-containing protein</fullName>
    </recommendedName>
</protein>
<dbReference type="CDD" id="cd00009">
    <property type="entry name" value="AAA"/>
    <property type="match status" value="1"/>
</dbReference>
<accession>A0AAJ6CJA8</accession>
<dbReference type="SUPFAM" id="SSF52540">
    <property type="entry name" value="P-loop containing nucleoside triphosphate hydrolases"/>
    <property type="match status" value="1"/>
</dbReference>
<reference evidence="3 4" key="1">
    <citation type="submission" date="2023-03" db="EMBL/GenBank/DDBJ databases">
        <title>Mating type loci evolution in Malassezia.</title>
        <authorList>
            <person name="Coelho M.A."/>
        </authorList>
    </citation>
    <scope>NUCLEOTIDE SEQUENCE [LARGE SCALE GENOMIC DNA]</scope>
    <source>
        <strain evidence="3 4">CBS 13387</strain>
    </source>
</reference>
<evidence type="ECO:0000256" key="1">
    <source>
        <dbReference type="SAM" id="MobiDB-lite"/>
    </source>
</evidence>
<dbReference type="PANTHER" id="PTHR23389">
    <property type="entry name" value="CHROMOSOME TRANSMISSION FIDELITY FACTOR 18"/>
    <property type="match status" value="1"/>
</dbReference>
<proteinExistence type="predicted"/>
<dbReference type="GO" id="GO:0003677">
    <property type="term" value="F:DNA binding"/>
    <property type="evidence" value="ECO:0007669"/>
    <property type="project" value="TreeGrafter"/>
</dbReference>
<dbReference type="SMART" id="SM00382">
    <property type="entry name" value="AAA"/>
    <property type="match status" value="1"/>
</dbReference>
<dbReference type="Proteomes" id="UP001217582">
    <property type="component" value="Chromosome 1"/>
</dbReference>
<feature type="region of interest" description="Disordered" evidence="1">
    <location>
        <begin position="278"/>
        <end position="304"/>
    </location>
</feature>
<sequence>MEPSDGARESDGRVYPLFAAAAGDESAYKRRRLPPSKPRAAKSRSRPSTTTLLAAWGQEARAPSPPPAQPMQRTVRGTATSDMAHPFFAKRETKSAPLTRVHTHATRPLQTVPAPWPEAHMVHVIPSQAPRVSRQGVSWPRRARSHGQPVSDLTWSYTIHPNRKAADPCMACEAAMVPSSSSTEWHMEPRSPLTYLAADPACQRSDTHASPVITYMHEFLSRQERQALSPQPHASAHASLWMDHWRPTCAAHVLGNEASATILRDWLQDLRVSYSGAVQRPASTRRASRRRDRPASAELSDDEFQPEEAAWFDQFRAPASPPLPAPTALTNGMVLVGPTGVGKSAAVYACAAELGFEVFELYPGMGRRSGKDLAGAVGQLTRNHMVLGDARARIRDMPHQSLILLDEADVLFDDDIGFWPAVAELMSDSLRPVVLTCTDLDAIPLADLPIQRVLTWHPAPVPAAATYLQLVALAEGYVVSHAAMQALYLQTLPPPDALTPRSGPVMPTSHVYPSTRVISTGAACDLRAALAQLPWLCLRTRAKEMLEGTASDARPDMPSTPRQPSAPQDDVQALRAMCRDAEALSVADVVCRHGEYADEYVPLPKSRAHVSPVPSVPCTSAHVPATLHLVPRLYAALAPRTGSALASLAARMDHDRMDHCRYLATLVRLLHVPPHEQLPRLSIPLDYAPYVRILQQCDAARQHAWAAYLYNAQQGMAGRATRNSARFAFDGGMGLRGWQAWLPFGPAELAAVKATAL</sequence>
<dbReference type="GO" id="GO:0016887">
    <property type="term" value="F:ATP hydrolysis activity"/>
    <property type="evidence" value="ECO:0007669"/>
    <property type="project" value="InterPro"/>
</dbReference>
<dbReference type="GO" id="GO:0005634">
    <property type="term" value="C:nucleus"/>
    <property type="evidence" value="ECO:0007669"/>
    <property type="project" value="TreeGrafter"/>
</dbReference>
<evidence type="ECO:0000313" key="3">
    <source>
        <dbReference type="EMBL" id="WFD14546.1"/>
    </source>
</evidence>
<dbReference type="InterPro" id="IPR003593">
    <property type="entry name" value="AAA+_ATPase"/>
</dbReference>
<dbReference type="GO" id="GO:0005524">
    <property type="term" value="F:ATP binding"/>
    <property type="evidence" value="ECO:0007669"/>
    <property type="project" value="InterPro"/>
</dbReference>
<dbReference type="EMBL" id="CP119916">
    <property type="protein sequence ID" value="WFD14546.1"/>
    <property type="molecule type" value="Genomic_DNA"/>
</dbReference>
<dbReference type="InterPro" id="IPR003959">
    <property type="entry name" value="ATPase_AAA_core"/>
</dbReference>
<dbReference type="PANTHER" id="PTHR23389:SF21">
    <property type="entry name" value="ATPASE FAMILY AAA DOMAIN-CONTAINING PROTEIN 5"/>
    <property type="match status" value="1"/>
</dbReference>
<feature type="domain" description="AAA+ ATPase" evidence="2">
    <location>
        <begin position="329"/>
        <end position="460"/>
    </location>
</feature>
<dbReference type="Pfam" id="PF00004">
    <property type="entry name" value="AAA"/>
    <property type="match status" value="1"/>
</dbReference>
<keyword evidence="4" id="KW-1185">Reference proteome</keyword>
<gene>
    <name evidence="3" type="ORF">MARU1_000552</name>
</gene>